<feature type="chain" id="PRO_5013626977" description="Periplasmic heavy metal sensor" evidence="1">
    <location>
        <begin position="21"/>
        <end position="171"/>
    </location>
</feature>
<evidence type="ECO:0000313" key="2">
    <source>
        <dbReference type="EMBL" id="PIE23184.1"/>
    </source>
</evidence>
<accession>A0A2G6JIB0</accession>
<proteinExistence type="predicted"/>
<keyword evidence="1" id="KW-0732">Signal</keyword>
<evidence type="ECO:0000256" key="1">
    <source>
        <dbReference type="SAM" id="SignalP"/>
    </source>
</evidence>
<evidence type="ECO:0008006" key="4">
    <source>
        <dbReference type="Google" id="ProtNLM"/>
    </source>
</evidence>
<comment type="caution">
    <text evidence="2">The sequence shown here is derived from an EMBL/GenBank/DDBJ whole genome shotgun (WGS) entry which is preliminary data.</text>
</comment>
<dbReference type="Gene3D" id="1.20.120.1490">
    <property type="match status" value="1"/>
</dbReference>
<name>A0A2G6JIB0_NEPCE</name>
<dbReference type="Proteomes" id="UP000243469">
    <property type="component" value="Unassembled WGS sequence"/>
</dbReference>
<organism evidence="2 3">
    <name type="scientific">Neptuniibacter caesariensis</name>
    <dbReference type="NCBI Taxonomy" id="207954"/>
    <lineage>
        <taxon>Bacteria</taxon>
        <taxon>Pseudomonadati</taxon>
        <taxon>Pseudomonadota</taxon>
        <taxon>Gammaproteobacteria</taxon>
        <taxon>Oceanospirillales</taxon>
        <taxon>Oceanospirillaceae</taxon>
        <taxon>Neptuniibacter</taxon>
    </lineage>
</organism>
<dbReference type="EMBL" id="PDSH01000027">
    <property type="protein sequence ID" value="PIE23184.1"/>
    <property type="molecule type" value="Genomic_DNA"/>
</dbReference>
<dbReference type="AlphaFoldDB" id="A0A2G6JIB0"/>
<evidence type="ECO:0000313" key="3">
    <source>
        <dbReference type="Proteomes" id="UP000243469"/>
    </source>
</evidence>
<feature type="signal peptide" evidence="1">
    <location>
        <begin position="1"/>
        <end position="20"/>
    </location>
</feature>
<gene>
    <name evidence="2" type="ORF">CSA60_04555</name>
</gene>
<sequence>MKKSLLSLVIVAFSLSVVNAEPVVNTEGFKEKIAKVAGEKGVFAPNENFPKDYFLISKNLPFLVGYSLHHPQSSTLNLSQEQIDKITAVKEVTVPKVLKMAKKIKTLELKLVDNMQSKDVDVEAQYPLVDEIAQLKVKLTRAHLKCIKSVRNILTDEQFETLKNYVSKQGK</sequence>
<reference evidence="2 3" key="1">
    <citation type="submission" date="2017-10" db="EMBL/GenBank/DDBJ databases">
        <title>Novel microbial diversity and functional potential in the marine mammal oral microbiome.</title>
        <authorList>
            <person name="Dudek N.K."/>
            <person name="Sun C.L."/>
            <person name="Burstein D."/>
            <person name="Kantor R.S."/>
            <person name="Aliaga Goltsman D.S."/>
            <person name="Bik E.M."/>
            <person name="Thomas B.C."/>
            <person name="Banfield J.F."/>
            <person name="Relman D.A."/>
        </authorList>
    </citation>
    <scope>NUCLEOTIDE SEQUENCE [LARGE SCALE GENOMIC DNA]</scope>
    <source>
        <strain evidence="2">DOLJORAL78_47_21</strain>
    </source>
</reference>
<protein>
    <recommendedName>
        <fullName evidence="4">Periplasmic heavy metal sensor</fullName>
    </recommendedName>
</protein>